<dbReference type="RefSeq" id="WP_185888080.1">
    <property type="nucleotide sequence ID" value="NZ_CP060202.1"/>
</dbReference>
<keyword evidence="1" id="KW-0378">Hydrolase</keyword>
<keyword evidence="1" id="KW-0121">Carboxypeptidase</keyword>
<accession>A0A7G7W720</accession>
<organism evidence="1 2">
    <name type="scientific">Hymenobacter sediminicola</name>
    <dbReference type="NCBI Taxonomy" id="2761579"/>
    <lineage>
        <taxon>Bacteria</taxon>
        <taxon>Pseudomonadati</taxon>
        <taxon>Bacteroidota</taxon>
        <taxon>Cytophagia</taxon>
        <taxon>Cytophagales</taxon>
        <taxon>Hymenobacteraceae</taxon>
        <taxon>Hymenobacter</taxon>
    </lineage>
</organism>
<name>A0A7G7W720_9BACT</name>
<dbReference type="EMBL" id="CP060202">
    <property type="protein sequence ID" value="QNH62163.1"/>
    <property type="molecule type" value="Genomic_DNA"/>
</dbReference>
<dbReference type="AlphaFoldDB" id="A0A7G7W720"/>
<keyword evidence="2" id="KW-1185">Reference proteome</keyword>
<dbReference type="Proteomes" id="UP000515489">
    <property type="component" value="Chromosome"/>
</dbReference>
<dbReference type="Gene3D" id="2.60.40.1120">
    <property type="entry name" value="Carboxypeptidase-like, regulatory domain"/>
    <property type="match status" value="1"/>
</dbReference>
<dbReference type="GO" id="GO:0004180">
    <property type="term" value="F:carboxypeptidase activity"/>
    <property type="evidence" value="ECO:0007669"/>
    <property type="project" value="UniProtKB-KW"/>
</dbReference>
<protein>
    <submittedName>
        <fullName evidence="1">Carboxypeptidase-like regulatory domain-containing protein</fullName>
    </submittedName>
</protein>
<dbReference type="KEGG" id="hsk:H4317_18785"/>
<proteinExistence type="predicted"/>
<dbReference type="InterPro" id="IPR008969">
    <property type="entry name" value="CarboxyPept-like_regulatory"/>
</dbReference>
<evidence type="ECO:0000313" key="2">
    <source>
        <dbReference type="Proteomes" id="UP000515489"/>
    </source>
</evidence>
<sequence>MPRPVSLAVPQPCHESWAQMTPAAQGRHCAACDKVVLDFTQKTDAEILALLQHAAAPCGRFRPDQLGRTLHPYSAVAPRWRTWLAAAAMVLGLREIAAEESRGQQPVSIYLPKLISHDEQKAALLHQRRVADEPADTVVVRGRVVDKATGEVLPGVTVLLKGTSTGISTVADGTFELAVPSSLASTLSISSIGYITDEIPIATVIQASGQLLTIRLATDIMGQITGFGYRPWYTPAGLWLRISHPFRYAFQR</sequence>
<reference evidence="1 2" key="1">
    <citation type="submission" date="2020-08" db="EMBL/GenBank/DDBJ databases">
        <title>Hymenobacter sp. S2-20-2 genome sequencing.</title>
        <authorList>
            <person name="Jin L."/>
        </authorList>
    </citation>
    <scope>NUCLEOTIDE SEQUENCE [LARGE SCALE GENOMIC DNA]</scope>
    <source>
        <strain evidence="1 2">S2-20-2</strain>
    </source>
</reference>
<dbReference type="SUPFAM" id="SSF49464">
    <property type="entry name" value="Carboxypeptidase regulatory domain-like"/>
    <property type="match status" value="1"/>
</dbReference>
<keyword evidence="1" id="KW-0645">Protease</keyword>
<gene>
    <name evidence="1" type="ORF">H4317_18785</name>
</gene>
<evidence type="ECO:0000313" key="1">
    <source>
        <dbReference type="EMBL" id="QNH62163.1"/>
    </source>
</evidence>
<dbReference type="Pfam" id="PF13715">
    <property type="entry name" value="CarbopepD_reg_2"/>
    <property type="match status" value="1"/>
</dbReference>